<gene>
    <name evidence="10" type="ORF">SAMN05421721_10879</name>
</gene>
<dbReference type="InterPro" id="IPR011006">
    <property type="entry name" value="CheY-like_superfamily"/>
</dbReference>
<keyword evidence="4" id="KW-0902">Two-component regulatory system</keyword>
<dbReference type="Proteomes" id="UP000199556">
    <property type="component" value="Unassembled WGS sequence"/>
</dbReference>
<dbReference type="GO" id="GO:0005524">
    <property type="term" value="F:ATP binding"/>
    <property type="evidence" value="ECO:0007669"/>
    <property type="project" value="UniProtKB-KW"/>
</dbReference>
<dbReference type="Pfam" id="PF02954">
    <property type="entry name" value="HTH_8"/>
    <property type="match status" value="1"/>
</dbReference>
<dbReference type="PANTHER" id="PTHR32071">
    <property type="entry name" value="TRANSCRIPTIONAL REGULATORY PROTEIN"/>
    <property type="match status" value="1"/>
</dbReference>
<evidence type="ECO:0000256" key="2">
    <source>
        <dbReference type="ARBA" id="ARBA00022741"/>
    </source>
</evidence>
<evidence type="ECO:0000259" key="8">
    <source>
        <dbReference type="PROSITE" id="PS50045"/>
    </source>
</evidence>
<dbReference type="InterPro" id="IPR027417">
    <property type="entry name" value="P-loop_NTPase"/>
</dbReference>
<dbReference type="RefSeq" id="WP_090485412.1">
    <property type="nucleotide sequence ID" value="NZ_FOUO01000008.1"/>
</dbReference>
<dbReference type="InterPro" id="IPR058031">
    <property type="entry name" value="AAA_lid_NorR"/>
</dbReference>
<name>A0A1I4RLJ5_ECTMO</name>
<dbReference type="GO" id="GO:0000160">
    <property type="term" value="P:phosphorelay signal transduction system"/>
    <property type="evidence" value="ECO:0007669"/>
    <property type="project" value="UniProtKB-KW"/>
</dbReference>
<dbReference type="InterPro" id="IPR009057">
    <property type="entry name" value="Homeodomain-like_sf"/>
</dbReference>
<evidence type="ECO:0000256" key="5">
    <source>
        <dbReference type="ARBA" id="ARBA00023015"/>
    </source>
</evidence>
<dbReference type="Gene3D" id="1.10.8.60">
    <property type="match status" value="1"/>
</dbReference>
<keyword evidence="11" id="KW-1185">Reference proteome</keyword>
<reference evidence="10 11" key="1">
    <citation type="submission" date="2016-10" db="EMBL/GenBank/DDBJ databases">
        <authorList>
            <person name="de Groot N.N."/>
        </authorList>
    </citation>
    <scope>NUCLEOTIDE SEQUENCE [LARGE SCALE GENOMIC DNA]</scope>
    <source>
        <strain evidence="10 11">DSM 4180</strain>
    </source>
</reference>
<feature type="domain" description="Sigma-54 factor interaction" evidence="8">
    <location>
        <begin position="142"/>
        <end position="366"/>
    </location>
</feature>
<dbReference type="Gene3D" id="1.10.10.60">
    <property type="entry name" value="Homeodomain-like"/>
    <property type="match status" value="1"/>
</dbReference>
<sequence length="461" mass="51043">MKDSDILVVDDEPDIRSLVRDILEDEGYRVSVAGTVEEARIQRRRRRFDLVLLDIWMPDGDGIGLLKEWLEAGGQPSPVIMMSGHGTVESAVEATRLGAYDFLEKPLSLAKLTLTVERALEADRLARENRGLRRRLSPDAPPVGDSAAMVDLRARVERIARHDTGVLLSGEPGVGKRTLARYLHACSPRAGRPFVEVPLGAMDADEAALELFGHEQGHRVRYGLLEQAGGGTLFLDEVAEMDPHTQGRLLTALETGRMTRAGGTDAIAVDVRVVAATREDLAQRVAAGRFRQDLYYRLNGVPLHVPPLRQRIDDLPALLAYHVEALHQQEGLPRRRFAPGACARLARHPWPGNVRELRNLVQRLLILGNDEQVEAAEADAALASHPAVQGGEGPPPAAEALDLSLPLREARERFERDYLLRQMAAVDGHMTQLSARVGLERTHLYRKLRALGIEPKRSRER</sequence>
<evidence type="ECO:0000259" key="9">
    <source>
        <dbReference type="PROSITE" id="PS50110"/>
    </source>
</evidence>
<keyword evidence="2" id="KW-0547">Nucleotide-binding</keyword>
<dbReference type="GO" id="GO:0043565">
    <property type="term" value="F:sequence-specific DNA binding"/>
    <property type="evidence" value="ECO:0007669"/>
    <property type="project" value="InterPro"/>
</dbReference>
<dbReference type="InterPro" id="IPR001789">
    <property type="entry name" value="Sig_transdc_resp-reg_receiver"/>
</dbReference>
<dbReference type="PANTHER" id="PTHR32071:SF17">
    <property type="entry name" value="TRANSCRIPTIONAL REGULATOR (NTRC FAMILY)"/>
    <property type="match status" value="1"/>
</dbReference>
<dbReference type="SUPFAM" id="SSF52540">
    <property type="entry name" value="P-loop containing nucleoside triphosphate hydrolases"/>
    <property type="match status" value="1"/>
</dbReference>
<dbReference type="AlphaFoldDB" id="A0A1I4RLJ5"/>
<feature type="modified residue" description="4-aspartylphosphate" evidence="7">
    <location>
        <position position="54"/>
    </location>
</feature>
<dbReference type="Pfam" id="PF00158">
    <property type="entry name" value="Sigma54_activat"/>
    <property type="match status" value="1"/>
</dbReference>
<evidence type="ECO:0000256" key="1">
    <source>
        <dbReference type="ARBA" id="ARBA00022553"/>
    </source>
</evidence>
<evidence type="ECO:0000256" key="6">
    <source>
        <dbReference type="ARBA" id="ARBA00023163"/>
    </source>
</evidence>
<dbReference type="CDD" id="cd00009">
    <property type="entry name" value="AAA"/>
    <property type="match status" value="1"/>
</dbReference>
<dbReference type="InterPro" id="IPR002078">
    <property type="entry name" value="Sigma_54_int"/>
</dbReference>
<dbReference type="OrthoDB" id="9804019at2"/>
<dbReference type="Gene3D" id="3.40.50.2300">
    <property type="match status" value="1"/>
</dbReference>
<keyword evidence="6" id="KW-0804">Transcription</keyword>
<dbReference type="PROSITE" id="PS50110">
    <property type="entry name" value="RESPONSE_REGULATORY"/>
    <property type="match status" value="1"/>
</dbReference>
<dbReference type="SUPFAM" id="SSF52172">
    <property type="entry name" value="CheY-like"/>
    <property type="match status" value="1"/>
</dbReference>
<dbReference type="PRINTS" id="PR00819">
    <property type="entry name" value="CBXCFQXSUPER"/>
</dbReference>
<organism evidence="10 11">
    <name type="scientific">Ectothiorhodospira mobilis</name>
    <dbReference type="NCBI Taxonomy" id="195064"/>
    <lineage>
        <taxon>Bacteria</taxon>
        <taxon>Pseudomonadati</taxon>
        <taxon>Pseudomonadota</taxon>
        <taxon>Gammaproteobacteria</taxon>
        <taxon>Chromatiales</taxon>
        <taxon>Ectothiorhodospiraceae</taxon>
        <taxon>Ectothiorhodospira</taxon>
    </lineage>
</organism>
<dbReference type="SUPFAM" id="SSF46689">
    <property type="entry name" value="Homeodomain-like"/>
    <property type="match status" value="1"/>
</dbReference>
<evidence type="ECO:0000313" key="10">
    <source>
        <dbReference type="EMBL" id="SFM53082.1"/>
    </source>
</evidence>
<dbReference type="PROSITE" id="PS50045">
    <property type="entry name" value="SIGMA54_INTERACT_4"/>
    <property type="match status" value="1"/>
</dbReference>
<dbReference type="InterPro" id="IPR000641">
    <property type="entry name" value="CbxX/CfxQ"/>
</dbReference>
<keyword evidence="1 7" id="KW-0597">Phosphoprotein</keyword>
<keyword evidence="3" id="KW-0067">ATP-binding</keyword>
<evidence type="ECO:0000256" key="7">
    <source>
        <dbReference type="PROSITE-ProRule" id="PRU00169"/>
    </source>
</evidence>
<feature type="domain" description="Response regulatory" evidence="9">
    <location>
        <begin position="5"/>
        <end position="120"/>
    </location>
</feature>
<dbReference type="Pfam" id="PF25601">
    <property type="entry name" value="AAA_lid_14"/>
    <property type="match status" value="1"/>
</dbReference>
<dbReference type="GO" id="GO:0006355">
    <property type="term" value="P:regulation of DNA-templated transcription"/>
    <property type="evidence" value="ECO:0007669"/>
    <property type="project" value="InterPro"/>
</dbReference>
<dbReference type="EMBL" id="FOUO01000008">
    <property type="protein sequence ID" value="SFM53082.1"/>
    <property type="molecule type" value="Genomic_DNA"/>
</dbReference>
<dbReference type="Gene3D" id="3.40.50.300">
    <property type="entry name" value="P-loop containing nucleotide triphosphate hydrolases"/>
    <property type="match status" value="1"/>
</dbReference>
<dbReference type="FunFam" id="3.40.50.300:FF:000006">
    <property type="entry name" value="DNA-binding transcriptional regulator NtrC"/>
    <property type="match status" value="1"/>
</dbReference>
<dbReference type="Pfam" id="PF00072">
    <property type="entry name" value="Response_reg"/>
    <property type="match status" value="1"/>
</dbReference>
<evidence type="ECO:0000313" key="11">
    <source>
        <dbReference type="Proteomes" id="UP000199556"/>
    </source>
</evidence>
<dbReference type="FunFam" id="3.40.50.2300:FF:000018">
    <property type="entry name" value="DNA-binding transcriptional regulator NtrC"/>
    <property type="match status" value="1"/>
</dbReference>
<dbReference type="CDD" id="cd17550">
    <property type="entry name" value="REC_NtrX-like"/>
    <property type="match status" value="1"/>
</dbReference>
<evidence type="ECO:0000256" key="3">
    <source>
        <dbReference type="ARBA" id="ARBA00022840"/>
    </source>
</evidence>
<dbReference type="InterPro" id="IPR025944">
    <property type="entry name" value="Sigma_54_int_dom_CS"/>
</dbReference>
<dbReference type="SMART" id="SM00448">
    <property type="entry name" value="REC"/>
    <property type="match status" value="1"/>
</dbReference>
<dbReference type="InterPro" id="IPR002197">
    <property type="entry name" value="HTH_Fis"/>
</dbReference>
<protein>
    <submittedName>
        <fullName evidence="10">Two component, sigma54 specific, transcriptional regulator, Fis family</fullName>
    </submittedName>
</protein>
<keyword evidence="5" id="KW-0805">Transcription regulation</keyword>
<dbReference type="PROSITE" id="PS00688">
    <property type="entry name" value="SIGMA54_INTERACT_3"/>
    <property type="match status" value="1"/>
</dbReference>
<dbReference type="STRING" id="195064.SAMN05421721_10879"/>
<dbReference type="InterPro" id="IPR003593">
    <property type="entry name" value="AAA+_ATPase"/>
</dbReference>
<evidence type="ECO:0000256" key="4">
    <source>
        <dbReference type="ARBA" id="ARBA00023012"/>
    </source>
</evidence>
<accession>A0A1I4RLJ5</accession>
<dbReference type="SMART" id="SM00382">
    <property type="entry name" value="AAA"/>
    <property type="match status" value="1"/>
</dbReference>
<proteinExistence type="predicted"/>